<evidence type="ECO:0000313" key="1">
    <source>
        <dbReference type="EMBL" id="MBZ0160768.1"/>
    </source>
</evidence>
<gene>
    <name evidence="1" type="ORF">K8G79_11645</name>
</gene>
<accession>A0AAJ1EIW2</accession>
<dbReference type="AlphaFoldDB" id="A0AAJ1EIW2"/>
<name>A0AAJ1EIW2_9BACT</name>
<protein>
    <submittedName>
        <fullName evidence="1">Uncharacterized protein</fullName>
    </submittedName>
</protein>
<reference evidence="1 2" key="1">
    <citation type="journal article" date="2021" name="bioRxiv">
        <title>Unraveling nitrogen, sulfur and carbon metabolic pathways and microbial community transcriptional responses to substrate deprivation and toxicity stresses in a bioreactor mimicking anoxic brackish coastal sediment conditions.</title>
        <authorList>
            <person name="Martins P.D."/>
            <person name="Echeveste M.J."/>
            <person name="Arshad A."/>
            <person name="Kurth J."/>
            <person name="Ouboter H."/>
            <person name="Jetten M.S.M."/>
            <person name="Welte C.U."/>
        </authorList>
    </citation>
    <scope>NUCLEOTIDE SEQUENCE [LARGE SCALE GENOMIC DNA]</scope>
    <source>
        <strain evidence="1">MAG_38</strain>
    </source>
</reference>
<comment type="caution">
    <text evidence="1">The sequence shown here is derived from an EMBL/GenBank/DDBJ whole genome shotgun (WGS) entry which is preliminary data.</text>
</comment>
<proteinExistence type="predicted"/>
<evidence type="ECO:0000313" key="2">
    <source>
        <dbReference type="Proteomes" id="UP001197609"/>
    </source>
</evidence>
<organism evidence="1 2">
    <name type="scientific">Candidatus Methylomirabilis tolerans</name>
    <dbReference type="NCBI Taxonomy" id="3123416"/>
    <lineage>
        <taxon>Bacteria</taxon>
        <taxon>Candidatus Methylomirabilota</taxon>
        <taxon>Candidatus Methylomirabilia</taxon>
        <taxon>Candidatus Methylomirabilales</taxon>
        <taxon>Candidatus Methylomirabilaceae</taxon>
        <taxon>Candidatus Methylomirabilis</taxon>
    </lineage>
</organism>
<dbReference type="EMBL" id="JAIOIU010000146">
    <property type="protein sequence ID" value="MBZ0160768.1"/>
    <property type="molecule type" value="Genomic_DNA"/>
</dbReference>
<dbReference type="Proteomes" id="UP001197609">
    <property type="component" value="Unassembled WGS sequence"/>
</dbReference>
<sequence length="98" mass="10849">MLASAMVEAGLLQQLEELAERLGVKVLYESLDQQEFVVRSGTCLLRGQLVAIIDHRLTLGDRIRVLADCLSRFDLSTVYLVPAVRELIDARRAAPPAT</sequence>